<dbReference type="InterPro" id="IPR036944">
    <property type="entry name" value="PPIase_FKBP_N_sf"/>
</dbReference>
<accession>A0A1B3B9F5</accession>
<dbReference type="SUPFAM" id="SSF54534">
    <property type="entry name" value="FKBP-like"/>
    <property type="match status" value="1"/>
</dbReference>
<gene>
    <name evidence="8" type="ORF">KS2013_705</name>
</gene>
<reference evidence="9" key="1">
    <citation type="submission" date="2015-08" db="EMBL/GenBank/DDBJ databases">
        <authorList>
            <person name="Kim K.M."/>
        </authorList>
    </citation>
    <scope>NUCLEOTIDE SEQUENCE [LARGE SCALE GENOMIC DNA]</scope>
    <source>
        <strain evidence="9">KCTC 23892</strain>
    </source>
</reference>
<dbReference type="OrthoDB" id="9814548at2"/>
<protein>
    <recommendedName>
        <fullName evidence="6">Peptidyl-prolyl cis-trans isomerase</fullName>
        <ecNumber evidence="6">5.2.1.8</ecNumber>
    </recommendedName>
</protein>
<comment type="catalytic activity">
    <reaction evidence="1 5 6">
        <text>[protein]-peptidylproline (omega=180) = [protein]-peptidylproline (omega=0)</text>
        <dbReference type="Rhea" id="RHEA:16237"/>
        <dbReference type="Rhea" id="RHEA-COMP:10747"/>
        <dbReference type="Rhea" id="RHEA-COMP:10748"/>
        <dbReference type="ChEBI" id="CHEBI:83833"/>
        <dbReference type="ChEBI" id="CHEBI:83834"/>
        <dbReference type="EC" id="5.2.1.8"/>
    </reaction>
</comment>
<dbReference type="PANTHER" id="PTHR43811:SF23">
    <property type="entry name" value="FKBP-TYPE 22 KDA PEPTIDYL-PROLYL CIS-TRANS ISOMERASE"/>
    <property type="match status" value="1"/>
</dbReference>
<dbReference type="InterPro" id="IPR046357">
    <property type="entry name" value="PPIase_dom_sf"/>
</dbReference>
<dbReference type="NCBIfam" id="NF008602">
    <property type="entry name" value="PRK11570.1"/>
    <property type="match status" value="1"/>
</dbReference>
<organism evidence="8 9">
    <name type="scientific">Kangiella sediminilitoris</name>
    <dbReference type="NCBI Taxonomy" id="1144748"/>
    <lineage>
        <taxon>Bacteria</taxon>
        <taxon>Pseudomonadati</taxon>
        <taxon>Pseudomonadota</taxon>
        <taxon>Gammaproteobacteria</taxon>
        <taxon>Kangiellales</taxon>
        <taxon>Kangiellaceae</taxon>
        <taxon>Kangiella</taxon>
    </lineage>
</organism>
<proteinExistence type="inferred from homology"/>
<evidence type="ECO:0000259" key="7">
    <source>
        <dbReference type="PROSITE" id="PS50059"/>
    </source>
</evidence>
<dbReference type="GO" id="GO:0003755">
    <property type="term" value="F:peptidyl-prolyl cis-trans isomerase activity"/>
    <property type="evidence" value="ECO:0007669"/>
    <property type="project" value="UniProtKB-UniRule"/>
</dbReference>
<sequence>MSSTDFSTTEAKASYGIGLQMGQQVSGAFPGVGIDAVIAGIRDAFEGKESQISHDDLNAAFQEIQKIVEAENAEKAKQFAAEGEAFLAENAKREEVTVLDSGLQYEVITEGSGEKPTADSTVRTHYAGTLVSGQEFDSSYKRGEPAEFPVGGVIKGWTEALQNMPVGSKWKLYVPHNLAYGEQGAGGVIGPYQALIFEIELLDIVS</sequence>
<dbReference type="Gene3D" id="1.10.287.460">
    <property type="entry name" value="Peptidyl-prolyl cis-trans isomerase, FKBP-type, N-terminal domain"/>
    <property type="match status" value="1"/>
</dbReference>
<dbReference type="FunFam" id="3.10.50.40:FF:000004">
    <property type="entry name" value="Peptidyl-prolyl cis-trans isomerase"/>
    <property type="match status" value="1"/>
</dbReference>
<keyword evidence="3 5" id="KW-0697">Rotamase</keyword>
<dbReference type="RefSeq" id="WP_068989839.1">
    <property type="nucleotide sequence ID" value="NZ_CP012418.1"/>
</dbReference>
<evidence type="ECO:0000313" key="8">
    <source>
        <dbReference type="EMBL" id="AOE49429.1"/>
    </source>
</evidence>
<evidence type="ECO:0000256" key="1">
    <source>
        <dbReference type="ARBA" id="ARBA00000971"/>
    </source>
</evidence>
<keyword evidence="4 5" id="KW-0413">Isomerase</keyword>
<dbReference type="Pfam" id="PF00254">
    <property type="entry name" value="FKBP_C"/>
    <property type="match status" value="1"/>
</dbReference>
<dbReference type="EMBL" id="CP012418">
    <property type="protein sequence ID" value="AOE49429.1"/>
    <property type="molecule type" value="Genomic_DNA"/>
</dbReference>
<feature type="domain" description="PPIase FKBP-type" evidence="7">
    <location>
        <begin position="119"/>
        <end position="205"/>
    </location>
</feature>
<name>A0A1B3B9F5_9GAMM</name>
<evidence type="ECO:0000256" key="4">
    <source>
        <dbReference type="ARBA" id="ARBA00023235"/>
    </source>
</evidence>
<dbReference type="AlphaFoldDB" id="A0A1B3B9F5"/>
<evidence type="ECO:0000256" key="3">
    <source>
        <dbReference type="ARBA" id="ARBA00023110"/>
    </source>
</evidence>
<dbReference type="STRING" id="1144748.KS2013_705"/>
<dbReference type="Proteomes" id="UP000094147">
    <property type="component" value="Chromosome"/>
</dbReference>
<dbReference type="InterPro" id="IPR000774">
    <property type="entry name" value="PPIase_FKBP_N"/>
</dbReference>
<evidence type="ECO:0000256" key="2">
    <source>
        <dbReference type="ARBA" id="ARBA00006577"/>
    </source>
</evidence>
<dbReference type="InterPro" id="IPR001179">
    <property type="entry name" value="PPIase_FKBP_dom"/>
</dbReference>
<evidence type="ECO:0000256" key="5">
    <source>
        <dbReference type="PROSITE-ProRule" id="PRU00277"/>
    </source>
</evidence>
<dbReference type="Gene3D" id="3.10.50.40">
    <property type="match status" value="1"/>
</dbReference>
<dbReference type="PATRIC" id="fig|1144748.3.peg.715"/>
<evidence type="ECO:0000256" key="6">
    <source>
        <dbReference type="RuleBase" id="RU003915"/>
    </source>
</evidence>
<dbReference type="GO" id="GO:0006457">
    <property type="term" value="P:protein folding"/>
    <property type="evidence" value="ECO:0007669"/>
    <property type="project" value="InterPro"/>
</dbReference>
<dbReference type="PANTHER" id="PTHR43811">
    <property type="entry name" value="FKBP-TYPE PEPTIDYL-PROLYL CIS-TRANS ISOMERASE FKPA"/>
    <property type="match status" value="1"/>
</dbReference>
<comment type="similarity">
    <text evidence="2 6">Belongs to the FKBP-type PPIase family.</text>
</comment>
<dbReference type="PROSITE" id="PS50059">
    <property type="entry name" value="FKBP_PPIASE"/>
    <property type="match status" value="1"/>
</dbReference>
<dbReference type="Pfam" id="PF01346">
    <property type="entry name" value="FKBP_N"/>
    <property type="match status" value="1"/>
</dbReference>
<keyword evidence="9" id="KW-1185">Reference proteome</keyword>
<evidence type="ECO:0000313" key="9">
    <source>
        <dbReference type="Proteomes" id="UP000094147"/>
    </source>
</evidence>
<dbReference type="KEGG" id="ksd:KS2013_705"/>
<dbReference type="EC" id="5.2.1.8" evidence="6"/>